<sequence>MEIRDDMIVEIIHMLREIPAESEHKKRAVDIIWEFEEMQEKGIDFTGDEE</sequence>
<organism evidence="1 2">
    <name type="scientific">Peptoclostridium litorale DSM 5388</name>
    <dbReference type="NCBI Taxonomy" id="1121324"/>
    <lineage>
        <taxon>Bacteria</taxon>
        <taxon>Bacillati</taxon>
        <taxon>Bacillota</taxon>
        <taxon>Clostridia</taxon>
        <taxon>Peptostreptococcales</taxon>
        <taxon>Peptoclostridiaceae</taxon>
        <taxon>Peptoclostridium</taxon>
    </lineage>
</organism>
<proteinExistence type="predicted"/>
<evidence type="ECO:0000313" key="1">
    <source>
        <dbReference type="EMBL" id="KDR95222.1"/>
    </source>
</evidence>
<dbReference type="RefSeq" id="WP_159434253.1">
    <property type="nucleotide sequence ID" value="NZ_FSRH01000002.1"/>
</dbReference>
<comment type="caution">
    <text evidence="1">The sequence shown here is derived from an EMBL/GenBank/DDBJ whole genome shotgun (WGS) entry which is preliminary data.</text>
</comment>
<protein>
    <submittedName>
        <fullName evidence="1">Uncharacterized protein</fullName>
    </submittedName>
</protein>
<accession>A0A069RLZ9</accession>
<name>A0A069RLZ9_PEPLI</name>
<dbReference type="Proteomes" id="UP000027946">
    <property type="component" value="Unassembled WGS sequence"/>
</dbReference>
<evidence type="ECO:0000313" key="2">
    <source>
        <dbReference type="Proteomes" id="UP000027946"/>
    </source>
</evidence>
<reference evidence="1 2" key="1">
    <citation type="submission" date="2014-03" db="EMBL/GenBank/DDBJ databases">
        <title>Genome sequence of Clostridium litorale W6, DSM 5388.</title>
        <authorList>
            <person name="Poehlein A."/>
            <person name="Jagirdar A."/>
            <person name="Khonsari B."/>
            <person name="Chibani C.M."/>
            <person name="Gutierrez Gutierrez D.A."/>
            <person name="Davydova E."/>
            <person name="Alghaithi H.S."/>
            <person name="Nair K.P."/>
            <person name="Dhamotharan K."/>
            <person name="Chandran L."/>
            <person name="G W."/>
            <person name="Daniel R."/>
        </authorList>
    </citation>
    <scope>NUCLEOTIDE SEQUENCE [LARGE SCALE GENOMIC DNA]</scope>
    <source>
        <strain evidence="1 2">W6</strain>
    </source>
</reference>
<keyword evidence="2" id="KW-1185">Reference proteome</keyword>
<dbReference type="AlphaFoldDB" id="A0A069RLZ9"/>
<gene>
    <name evidence="1" type="ORF">CLIT_11c02510</name>
</gene>
<dbReference type="EMBL" id="JJMM01000011">
    <property type="protein sequence ID" value="KDR95222.1"/>
    <property type="molecule type" value="Genomic_DNA"/>
</dbReference>